<gene>
    <name evidence="2" type="ORF">PIB30_048060</name>
</gene>
<organism evidence="2 3">
    <name type="scientific">Stylosanthes scabra</name>
    <dbReference type="NCBI Taxonomy" id="79078"/>
    <lineage>
        <taxon>Eukaryota</taxon>
        <taxon>Viridiplantae</taxon>
        <taxon>Streptophyta</taxon>
        <taxon>Embryophyta</taxon>
        <taxon>Tracheophyta</taxon>
        <taxon>Spermatophyta</taxon>
        <taxon>Magnoliopsida</taxon>
        <taxon>eudicotyledons</taxon>
        <taxon>Gunneridae</taxon>
        <taxon>Pentapetalae</taxon>
        <taxon>rosids</taxon>
        <taxon>fabids</taxon>
        <taxon>Fabales</taxon>
        <taxon>Fabaceae</taxon>
        <taxon>Papilionoideae</taxon>
        <taxon>50 kb inversion clade</taxon>
        <taxon>dalbergioids sensu lato</taxon>
        <taxon>Dalbergieae</taxon>
        <taxon>Pterocarpus clade</taxon>
        <taxon>Stylosanthes</taxon>
    </lineage>
</organism>
<dbReference type="EMBL" id="JASCZI010060727">
    <property type="protein sequence ID" value="MED6135604.1"/>
    <property type="molecule type" value="Genomic_DNA"/>
</dbReference>
<evidence type="ECO:0000313" key="2">
    <source>
        <dbReference type="EMBL" id="MED6135604.1"/>
    </source>
</evidence>
<evidence type="ECO:0000313" key="3">
    <source>
        <dbReference type="Proteomes" id="UP001341840"/>
    </source>
</evidence>
<protein>
    <submittedName>
        <fullName evidence="2">Uncharacterized protein</fullName>
    </submittedName>
</protein>
<reference evidence="2 3" key="1">
    <citation type="journal article" date="2023" name="Plants (Basel)">
        <title>Bridging the Gap: Combining Genomics and Transcriptomics Approaches to Understand Stylosanthes scabra, an Orphan Legume from the Brazilian Caatinga.</title>
        <authorList>
            <person name="Ferreira-Neto J.R.C."/>
            <person name="da Silva M.D."/>
            <person name="Binneck E."/>
            <person name="de Melo N.F."/>
            <person name="da Silva R.H."/>
            <person name="de Melo A.L.T.M."/>
            <person name="Pandolfi V."/>
            <person name="Bustamante F.O."/>
            <person name="Brasileiro-Vidal A.C."/>
            <person name="Benko-Iseppon A.M."/>
        </authorList>
    </citation>
    <scope>NUCLEOTIDE SEQUENCE [LARGE SCALE GENOMIC DNA]</scope>
    <source>
        <tissue evidence="2">Leaves</tissue>
    </source>
</reference>
<name>A0ABU6SHP6_9FABA</name>
<accession>A0ABU6SHP6</accession>
<proteinExistence type="predicted"/>
<feature type="coiled-coil region" evidence="1">
    <location>
        <begin position="194"/>
        <end position="221"/>
    </location>
</feature>
<evidence type="ECO:0000256" key="1">
    <source>
        <dbReference type="SAM" id="Coils"/>
    </source>
</evidence>
<comment type="caution">
    <text evidence="2">The sequence shown here is derived from an EMBL/GenBank/DDBJ whole genome shotgun (WGS) entry which is preliminary data.</text>
</comment>
<keyword evidence="1" id="KW-0175">Coiled coil</keyword>
<keyword evidence="3" id="KW-1185">Reference proteome</keyword>
<sequence length="270" mass="30447">MNSGLGKYCREFNSLWKTLESQNAQPPWHHRVTLAYLVVSEARWRWPCPSPVKCGSSESLEVAAVWLATRVCPRMVTQGLHVPYYSTFQNPLYQSSYVMPNTPIFRMSRPHITAQLFSYVTNAGNISKPSTTLTATSIENSRSIFSDMSRAMPVTQPSQTVGSLATIRQQMDESHHDLVNMLTHQMITVLNPILENTNTRIEQLNKQVNRIANVVDLEENNANNHGLGVENVNYNGGSVPNYDIHIPRHGQNTDEMLERLRQNNLGGIIS</sequence>
<dbReference type="Proteomes" id="UP001341840">
    <property type="component" value="Unassembled WGS sequence"/>
</dbReference>